<reference evidence="10" key="1">
    <citation type="submission" date="2016-08" db="EMBL/GenBank/DDBJ databases">
        <title>VSG repertoire of Trypanosoma brucei EATRO 1125.</title>
        <authorList>
            <person name="Cross G.A."/>
        </authorList>
    </citation>
    <scope>NUCLEOTIDE SEQUENCE</scope>
    <source>
        <strain evidence="10">EATRO 1125</strain>
    </source>
</reference>
<keyword evidence="7" id="KW-0325">Glycoprotein</keyword>
<evidence type="ECO:0000256" key="6">
    <source>
        <dbReference type="ARBA" id="ARBA00023136"/>
    </source>
</evidence>
<evidence type="ECO:0000256" key="3">
    <source>
        <dbReference type="ARBA" id="ARBA00022475"/>
    </source>
</evidence>
<organism evidence="10">
    <name type="scientific">Trypanosoma brucei</name>
    <dbReference type="NCBI Taxonomy" id="5691"/>
    <lineage>
        <taxon>Eukaryota</taxon>
        <taxon>Discoba</taxon>
        <taxon>Euglenozoa</taxon>
        <taxon>Kinetoplastea</taxon>
        <taxon>Metakinetoplastina</taxon>
        <taxon>Trypanosomatida</taxon>
        <taxon>Trypanosomatidae</taxon>
        <taxon>Trypanosoma</taxon>
    </lineage>
</organism>
<name>A0A1J0R9C6_9TRYP</name>
<keyword evidence="4" id="KW-0336">GPI-anchor</keyword>
<protein>
    <submittedName>
        <fullName evidence="10">Variant surface glycoprotein 1125.2930</fullName>
    </submittedName>
</protein>
<proteinExistence type="predicted"/>
<comment type="subcellular location">
    <subcellularLocation>
        <location evidence="2">Cell membrane</location>
        <topology evidence="2">Lipid-anchor</topology>
        <topology evidence="2">GPI-anchor</topology>
    </subcellularLocation>
</comment>
<dbReference type="Pfam" id="PF13206">
    <property type="entry name" value="VSG_B"/>
    <property type="match status" value="1"/>
</dbReference>
<keyword evidence="6" id="KW-0472">Membrane</keyword>
<evidence type="ECO:0000256" key="5">
    <source>
        <dbReference type="ARBA" id="ARBA00022729"/>
    </source>
</evidence>
<feature type="domain" description="Trypanosome variant surface glycoprotein B-type N-terminal" evidence="9">
    <location>
        <begin position="4"/>
        <end position="207"/>
    </location>
</feature>
<dbReference type="VEuPathDB" id="TriTrypDB:Tb927.11.18290"/>
<evidence type="ECO:0000256" key="4">
    <source>
        <dbReference type="ARBA" id="ARBA00022622"/>
    </source>
</evidence>
<dbReference type="EMBL" id="KX700382">
    <property type="protein sequence ID" value="APD74338.1"/>
    <property type="molecule type" value="Genomic_DNA"/>
</dbReference>
<keyword evidence="8" id="KW-0449">Lipoprotein</keyword>
<dbReference type="AlphaFoldDB" id="A0A1J0R9C6"/>
<evidence type="ECO:0000259" key="9">
    <source>
        <dbReference type="Pfam" id="PF13206"/>
    </source>
</evidence>
<evidence type="ECO:0000256" key="2">
    <source>
        <dbReference type="ARBA" id="ARBA00004609"/>
    </source>
</evidence>
<dbReference type="GO" id="GO:0005886">
    <property type="term" value="C:plasma membrane"/>
    <property type="evidence" value="ECO:0007669"/>
    <property type="project" value="UniProtKB-SubCell"/>
</dbReference>
<dbReference type="InterPro" id="IPR025932">
    <property type="entry name" value="Trypano_VSG_B_N_dom"/>
</dbReference>
<evidence type="ECO:0000256" key="8">
    <source>
        <dbReference type="ARBA" id="ARBA00023288"/>
    </source>
</evidence>
<sequence>MKGQIEAENLDAQQTHPEAVKKIIFKAIFGETTKTGVAEEGKTITKKYSWSGSCGTNCAKSIVGDMLCICGQASSDEAQVCHTSNLAINWATDALSSVPTILEQCPSGAKHKITAGALRALVERISGRLRHETKNNALCSYLGAVGAECACDGGSNGQACVDYTKYFTKGNAGSGIYEIARVKHLHHAIERINQMTAAAALAAQKKNAVGELLKRAKLAYSTTINLPIEEQTASPTTGKHTQQEIMDKKGAQCEAITKEADCKKNGNCKWEALTTKSKESTAN</sequence>
<evidence type="ECO:0000313" key="10">
    <source>
        <dbReference type="EMBL" id="APD74338.1"/>
    </source>
</evidence>
<evidence type="ECO:0000256" key="7">
    <source>
        <dbReference type="ARBA" id="ARBA00023180"/>
    </source>
</evidence>
<comment type="function">
    <text evidence="1">VSG forms a coat on the surface of the parasite. The trypanosome evades the immune response of the host by expressing a series of antigenically distinct VSGs from an estimated 1000 VSG genes.</text>
</comment>
<evidence type="ECO:0000256" key="1">
    <source>
        <dbReference type="ARBA" id="ARBA00002523"/>
    </source>
</evidence>
<keyword evidence="3" id="KW-1003">Cell membrane</keyword>
<accession>A0A1J0R9C6</accession>
<dbReference type="GO" id="GO:0098552">
    <property type="term" value="C:side of membrane"/>
    <property type="evidence" value="ECO:0007669"/>
    <property type="project" value="UniProtKB-KW"/>
</dbReference>
<keyword evidence="5" id="KW-0732">Signal</keyword>